<dbReference type="GO" id="GO:1990234">
    <property type="term" value="C:transferase complex"/>
    <property type="evidence" value="ECO:0007669"/>
    <property type="project" value="TreeGrafter"/>
</dbReference>
<keyword evidence="8" id="KW-1185">Reference proteome</keyword>
<dbReference type="EMBL" id="JACTNZ010000002">
    <property type="protein sequence ID" value="KAG5562258.1"/>
    <property type="molecule type" value="Genomic_DNA"/>
</dbReference>
<evidence type="ECO:0000313" key="8">
    <source>
        <dbReference type="Proteomes" id="UP000823749"/>
    </source>
</evidence>
<comment type="caution">
    <text evidence="7">The sequence shown here is derived from an EMBL/GenBank/DDBJ whole genome shotgun (WGS) entry which is preliminary data.</text>
</comment>
<dbReference type="InterPro" id="IPR000092">
    <property type="entry name" value="Polyprenyl_synt"/>
</dbReference>
<comment type="cofactor">
    <cofactor evidence="1">
        <name>Mg(2+)</name>
        <dbReference type="ChEBI" id="CHEBI:18420"/>
    </cofactor>
</comment>
<keyword evidence="4" id="KW-0479">Metal-binding</keyword>
<evidence type="ECO:0000313" key="7">
    <source>
        <dbReference type="EMBL" id="KAG5562258.1"/>
    </source>
</evidence>
<evidence type="ECO:0000256" key="3">
    <source>
        <dbReference type="ARBA" id="ARBA00022679"/>
    </source>
</evidence>
<evidence type="ECO:0008006" key="9">
    <source>
        <dbReference type="Google" id="ProtNLM"/>
    </source>
</evidence>
<dbReference type="GO" id="GO:0006744">
    <property type="term" value="P:ubiquinone biosynthetic process"/>
    <property type="evidence" value="ECO:0007669"/>
    <property type="project" value="TreeGrafter"/>
</dbReference>
<keyword evidence="3" id="KW-0808">Transferase</keyword>
<evidence type="ECO:0000256" key="2">
    <source>
        <dbReference type="ARBA" id="ARBA00006706"/>
    </source>
</evidence>
<proteinExistence type="inferred from homology"/>
<dbReference type="Gene3D" id="1.10.600.10">
    <property type="entry name" value="Farnesyl Diphosphate Synthase"/>
    <property type="match status" value="1"/>
</dbReference>
<dbReference type="Proteomes" id="UP000823749">
    <property type="component" value="Chromosome 2"/>
</dbReference>
<dbReference type="PROSITE" id="PS00444">
    <property type="entry name" value="POLYPRENYL_SYNTHASE_2"/>
    <property type="match status" value="1"/>
</dbReference>
<dbReference type="AlphaFoldDB" id="A0AAV6LB00"/>
<comment type="similarity">
    <text evidence="2">Belongs to the FPP/GGPP synthase family.</text>
</comment>
<evidence type="ECO:0000256" key="4">
    <source>
        <dbReference type="ARBA" id="ARBA00022723"/>
    </source>
</evidence>
<evidence type="ECO:0000256" key="6">
    <source>
        <dbReference type="ARBA" id="ARBA00023229"/>
    </source>
</evidence>
<protein>
    <recommendedName>
        <fullName evidence="9">Geranyl diphosphate synthase</fullName>
    </recommendedName>
</protein>
<dbReference type="GO" id="GO:0004659">
    <property type="term" value="F:prenyltransferase activity"/>
    <property type="evidence" value="ECO:0007669"/>
    <property type="project" value="InterPro"/>
</dbReference>
<dbReference type="GO" id="GO:0046872">
    <property type="term" value="F:metal ion binding"/>
    <property type="evidence" value="ECO:0007669"/>
    <property type="project" value="UniProtKB-KW"/>
</dbReference>
<dbReference type="Pfam" id="PF00348">
    <property type="entry name" value="polyprenyl_synt"/>
    <property type="match status" value="1"/>
</dbReference>
<evidence type="ECO:0000256" key="1">
    <source>
        <dbReference type="ARBA" id="ARBA00001946"/>
    </source>
</evidence>
<reference evidence="7" key="1">
    <citation type="submission" date="2020-08" db="EMBL/GenBank/DDBJ databases">
        <title>Plant Genome Project.</title>
        <authorList>
            <person name="Zhang R.-G."/>
        </authorList>
    </citation>
    <scope>NUCLEOTIDE SEQUENCE</scope>
    <source>
        <strain evidence="7">WSP0</strain>
        <tissue evidence="7">Leaf</tissue>
    </source>
</reference>
<name>A0AAV6LB00_9ERIC</name>
<accession>A0AAV6LB00</accession>
<organism evidence="7 8">
    <name type="scientific">Rhododendron griersonianum</name>
    <dbReference type="NCBI Taxonomy" id="479676"/>
    <lineage>
        <taxon>Eukaryota</taxon>
        <taxon>Viridiplantae</taxon>
        <taxon>Streptophyta</taxon>
        <taxon>Embryophyta</taxon>
        <taxon>Tracheophyta</taxon>
        <taxon>Spermatophyta</taxon>
        <taxon>Magnoliopsida</taxon>
        <taxon>eudicotyledons</taxon>
        <taxon>Gunneridae</taxon>
        <taxon>Pentapetalae</taxon>
        <taxon>asterids</taxon>
        <taxon>Ericales</taxon>
        <taxon>Ericaceae</taxon>
        <taxon>Ericoideae</taxon>
        <taxon>Rhodoreae</taxon>
        <taxon>Rhododendron</taxon>
    </lineage>
</organism>
<dbReference type="SUPFAM" id="SSF48576">
    <property type="entry name" value="Terpenoid synthases"/>
    <property type="match status" value="1"/>
</dbReference>
<dbReference type="PANTHER" id="PTHR12001:SF69">
    <property type="entry name" value="ALL TRANS-POLYPRENYL-DIPHOSPHATE SYNTHASE PDSS1"/>
    <property type="match status" value="1"/>
</dbReference>
<keyword evidence="5" id="KW-0460">Magnesium</keyword>
<dbReference type="InterPro" id="IPR033749">
    <property type="entry name" value="Polyprenyl_synt_CS"/>
</dbReference>
<sequence>MVSLVLLSSQQLLELRGQFSHFRFSGIQKSDYFCCSMEYYLQKTYYKTASLISNSCKAIALLAGQTTEVSMLAYEYGKNLGLAFQLIDDILDFTGTSTSLGKGSLSDIRHVPYKVVKLAAFTRDLLKNTPLGWEDGGKQQKKFESLPRTYSLPHKPC</sequence>
<keyword evidence="6" id="KW-0414">Isoprene biosynthesis</keyword>
<gene>
    <name evidence="7" type="ORF">RHGRI_005101</name>
</gene>
<dbReference type="GO" id="GO:0008299">
    <property type="term" value="P:isoprenoid biosynthetic process"/>
    <property type="evidence" value="ECO:0007669"/>
    <property type="project" value="UniProtKB-KW"/>
</dbReference>
<evidence type="ECO:0000256" key="5">
    <source>
        <dbReference type="ARBA" id="ARBA00022842"/>
    </source>
</evidence>
<dbReference type="InterPro" id="IPR008949">
    <property type="entry name" value="Isoprenoid_synthase_dom_sf"/>
</dbReference>
<dbReference type="PANTHER" id="PTHR12001">
    <property type="entry name" value="GERANYLGERANYL PYROPHOSPHATE SYNTHASE"/>
    <property type="match status" value="1"/>
</dbReference>